<comment type="caution">
    <text evidence="10">The sequence shown here is derived from an EMBL/GenBank/DDBJ whole genome shotgun (WGS) entry which is preliminary data.</text>
</comment>
<dbReference type="SUPFAM" id="SSF48264">
    <property type="entry name" value="Cytochrome P450"/>
    <property type="match status" value="1"/>
</dbReference>
<evidence type="ECO:0000256" key="5">
    <source>
        <dbReference type="ARBA" id="ARBA00022723"/>
    </source>
</evidence>
<gene>
    <name evidence="10" type="ORF">HMN09_00145700</name>
</gene>
<accession>A0A8H6WKP2</accession>
<keyword evidence="11" id="KW-1185">Reference proteome</keyword>
<dbReference type="PANTHER" id="PTHR46300">
    <property type="entry name" value="P450, PUTATIVE (EUROFUNG)-RELATED-RELATED"/>
    <property type="match status" value="1"/>
</dbReference>
<dbReference type="InterPro" id="IPR001128">
    <property type="entry name" value="Cyt_P450"/>
</dbReference>
<dbReference type="CDD" id="cd11065">
    <property type="entry name" value="CYP64-like"/>
    <property type="match status" value="1"/>
</dbReference>
<sequence>MAATVVLASAFVVWVVWLAFKRCRSPDSALPLPPGPKPEFLLGNLRQLPVENAGEVFREMSKEYGDVMYMKVPGKSPIIILSSLIAAQDLLEKRSAIYSDRPRFALFELFGFKTATTLLPYGKQLMKHRQMHNAFLSKQTCLEHQSMQAMEAQNLVRNLLGSPPEDYEIYMNRFAISIITQILLGHQVHSKDDEFVKLSQTVMAAVVQSGPPGGTIIDLLPFLQKFPYWLPGMQPAQIAYHWQPVVCHMHDILLSTARDKQAAGTAVPSYVPHFLEAMQDQAGKLSAEDEIDIKSSAVAMFSAGEVTTWGLVSTFVLAMLLHPACQKQARDELDAVLGKGSIPTFQDRPHLPYLECIYEEVFRWAPTAPLGLPHRVTEEDIYRGMRIPAGSTVIANLSAMMHDEQFYHQPTKFIPERYLPAPKGHGEPRFVAKFGFGRRVCTGQYLAENSVWIAMATLLASCEIDFAVDNAGNHIIPKFAMDHGVTSHPKPYKCVIRPRKE</sequence>
<dbReference type="GO" id="GO:0016705">
    <property type="term" value="F:oxidoreductase activity, acting on paired donors, with incorporation or reduction of molecular oxygen"/>
    <property type="evidence" value="ECO:0007669"/>
    <property type="project" value="InterPro"/>
</dbReference>
<evidence type="ECO:0000256" key="8">
    <source>
        <dbReference type="ARBA" id="ARBA00023033"/>
    </source>
</evidence>
<evidence type="ECO:0000256" key="3">
    <source>
        <dbReference type="ARBA" id="ARBA00010617"/>
    </source>
</evidence>
<keyword evidence="5 9" id="KW-0479">Metal-binding</keyword>
<keyword evidence="8" id="KW-0503">Monooxygenase</keyword>
<keyword evidence="4 9" id="KW-0349">Heme</keyword>
<reference evidence="10" key="1">
    <citation type="submission" date="2020-05" db="EMBL/GenBank/DDBJ databases">
        <title>Mycena genomes resolve the evolution of fungal bioluminescence.</title>
        <authorList>
            <person name="Tsai I.J."/>
        </authorList>
    </citation>
    <scope>NUCLEOTIDE SEQUENCE</scope>
    <source>
        <strain evidence="10">110903Hualien_Pintung</strain>
    </source>
</reference>
<dbReference type="AlphaFoldDB" id="A0A8H6WKP2"/>
<comment type="similarity">
    <text evidence="3">Belongs to the cytochrome P450 family.</text>
</comment>
<comment type="cofactor">
    <cofactor evidence="1 9">
        <name>heme</name>
        <dbReference type="ChEBI" id="CHEBI:30413"/>
    </cofactor>
</comment>
<dbReference type="GO" id="GO:0005506">
    <property type="term" value="F:iron ion binding"/>
    <property type="evidence" value="ECO:0007669"/>
    <property type="project" value="InterPro"/>
</dbReference>
<evidence type="ECO:0000256" key="7">
    <source>
        <dbReference type="ARBA" id="ARBA00023004"/>
    </source>
</evidence>
<dbReference type="Proteomes" id="UP000613580">
    <property type="component" value="Unassembled WGS sequence"/>
</dbReference>
<dbReference type="GO" id="GO:0020037">
    <property type="term" value="F:heme binding"/>
    <property type="evidence" value="ECO:0007669"/>
    <property type="project" value="InterPro"/>
</dbReference>
<dbReference type="InterPro" id="IPR036396">
    <property type="entry name" value="Cyt_P450_sf"/>
</dbReference>
<protein>
    <submittedName>
        <fullName evidence="10">Cytochrome P450</fullName>
    </submittedName>
</protein>
<evidence type="ECO:0000313" key="11">
    <source>
        <dbReference type="Proteomes" id="UP000613580"/>
    </source>
</evidence>
<dbReference type="EMBL" id="JACAZE010000002">
    <property type="protein sequence ID" value="KAF7320611.1"/>
    <property type="molecule type" value="Genomic_DNA"/>
</dbReference>
<dbReference type="Gene3D" id="1.10.630.10">
    <property type="entry name" value="Cytochrome P450"/>
    <property type="match status" value="1"/>
</dbReference>
<comment type="pathway">
    <text evidence="2">Secondary metabolite biosynthesis.</text>
</comment>
<dbReference type="OrthoDB" id="2789670at2759"/>
<dbReference type="InterPro" id="IPR002401">
    <property type="entry name" value="Cyt_P450_E_grp-I"/>
</dbReference>
<evidence type="ECO:0000256" key="9">
    <source>
        <dbReference type="PIRSR" id="PIRSR602401-1"/>
    </source>
</evidence>
<keyword evidence="6" id="KW-0560">Oxidoreductase</keyword>
<name>A0A8H6WKP2_MYCCL</name>
<keyword evidence="7 9" id="KW-0408">Iron</keyword>
<organism evidence="10 11">
    <name type="scientific">Mycena chlorophos</name>
    <name type="common">Agaric fungus</name>
    <name type="synonym">Agaricus chlorophos</name>
    <dbReference type="NCBI Taxonomy" id="658473"/>
    <lineage>
        <taxon>Eukaryota</taxon>
        <taxon>Fungi</taxon>
        <taxon>Dikarya</taxon>
        <taxon>Basidiomycota</taxon>
        <taxon>Agaricomycotina</taxon>
        <taxon>Agaricomycetes</taxon>
        <taxon>Agaricomycetidae</taxon>
        <taxon>Agaricales</taxon>
        <taxon>Marasmiineae</taxon>
        <taxon>Mycenaceae</taxon>
        <taxon>Mycena</taxon>
    </lineage>
</organism>
<evidence type="ECO:0000256" key="1">
    <source>
        <dbReference type="ARBA" id="ARBA00001971"/>
    </source>
</evidence>
<evidence type="ECO:0000313" key="10">
    <source>
        <dbReference type="EMBL" id="KAF7320611.1"/>
    </source>
</evidence>
<dbReference type="InterPro" id="IPR050364">
    <property type="entry name" value="Cytochrome_P450_fung"/>
</dbReference>
<proteinExistence type="inferred from homology"/>
<dbReference type="PANTHER" id="PTHR46300:SF5">
    <property type="entry name" value="CYTOCHROME P450"/>
    <property type="match status" value="1"/>
</dbReference>
<dbReference type="GO" id="GO:0004497">
    <property type="term" value="F:monooxygenase activity"/>
    <property type="evidence" value="ECO:0007669"/>
    <property type="project" value="UniProtKB-KW"/>
</dbReference>
<evidence type="ECO:0000256" key="2">
    <source>
        <dbReference type="ARBA" id="ARBA00005179"/>
    </source>
</evidence>
<evidence type="ECO:0000256" key="6">
    <source>
        <dbReference type="ARBA" id="ARBA00023002"/>
    </source>
</evidence>
<dbReference type="Pfam" id="PF00067">
    <property type="entry name" value="p450"/>
    <property type="match status" value="1"/>
</dbReference>
<dbReference type="PRINTS" id="PR00463">
    <property type="entry name" value="EP450I"/>
</dbReference>
<feature type="binding site" description="axial binding residue" evidence="9">
    <location>
        <position position="441"/>
    </location>
    <ligand>
        <name>heme</name>
        <dbReference type="ChEBI" id="CHEBI:30413"/>
    </ligand>
    <ligandPart>
        <name>Fe</name>
        <dbReference type="ChEBI" id="CHEBI:18248"/>
    </ligandPart>
</feature>
<evidence type="ECO:0000256" key="4">
    <source>
        <dbReference type="ARBA" id="ARBA00022617"/>
    </source>
</evidence>